<dbReference type="Pfam" id="PF13359">
    <property type="entry name" value="DDE_Tnp_4"/>
    <property type="match status" value="1"/>
</dbReference>
<dbReference type="OrthoDB" id="78198at2759"/>
<reference evidence="4 5" key="1">
    <citation type="journal article" date="2016" name="Proc. Natl. Acad. Sci. U.S.A.">
        <title>Comparative genomics of biotechnologically important yeasts.</title>
        <authorList>
            <person name="Riley R."/>
            <person name="Haridas S."/>
            <person name="Wolfe K.H."/>
            <person name="Lopes M.R."/>
            <person name="Hittinger C.T."/>
            <person name="Goeker M."/>
            <person name="Salamov A.A."/>
            <person name="Wisecaver J.H."/>
            <person name="Long T.M."/>
            <person name="Calvey C.H."/>
            <person name="Aerts A.L."/>
            <person name="Barry K.W."/>
            <person name="Choi C."/>
            <person name="Clum A."/>
            <person name="Coughlan A.Y."/>
            <person name="Deshpande S."/>
            <person name="Douglass A.P."/>
            <person name="Hanson S.J."/>
            <person name="Klenk H.-P."/>
            <person name="LaButti K.M."/>
            <person name="Lapidus A."/>
            <person name="Lindquist E.A."/>
            <person name="Lipzen A.M."/>
            <person name="Meier-Kolthoff J.P."/>
            <person name="Ohm R.A."/>
            <person name="Otillar R.P."/>
            <person name="Pangilinan J.L."/>
            <person name="Peng Y."/>
            <person name="Rokas A."/>
            <person name="Rosa C.A."/>
            <person name="Scheuner C."/>
            <person name="Sibirny A.A."/>
            <person name="Slot J.C."/>
            <person name="Stielow J.B."/>
            <person name="Sun H."/>
            <person name="Kurtzman C.P."/>
            <person name="Blackwell M."/>
            <person name="Grigoriev I.V."/>
            <person name="Jeffries T.W."/>
        </authorList>
    </citation>
    <scope>NUCLEOTIDE SEQUENCE [LARGE SCALE GENOMIC DNA]</scope>
    <source>
        <strain evidence="4 5">NRRL Y-11557</strain>
    </source>
</reference>
<sequence>MPPVASTTQLSRRALPEIAISNKDGYWLIADSAFPATNGLQNKIKTPLKSNFRAWPDDPYERATLFRTNRQLVSARQAAEWGMRALQGSFGRLKVPLPANDNQYRRTIIETCCRLHQLRVRLLGISEIRAKYEPVWKDSDGGTYADFGNMIFKDIVRNDRVAQFYNV</sequence>
<keyword evidence="5" id="KW-1185">Reference proteome</keyword>
<dbReference type="AlphaFoldDB" id="A0A1E3QFY6"/>
<gene>
    <name evidence="4" type="ORF">LIPSTDRAFT_68677</name>
</gene>
<evidence type="ECO:0000256" key="2">
    <source>
        <dbReference type="ARBA" id="ARBA00022723"/>
    </source>
</evidence>
<dbReference type="EMBL" id="KV454290">
    <property type="protein sequence ID" value="ODQ75982.1"/>
    <property type="molecule type" value="Genomic_DNA"/>
</dbReference>
<evidence type="ECO:0000259" key="3">
    <source>
        <dbReference type="Pfam" id="PF13359"/>
    </source>
</evidence>
<accession>A0A1E3QFY6</accession>
<comment type="cofactor">
    <cofactor evidence="1">
        <name>a divalent metal cation</name>
        <dbReference type="ChEBI" id="CHEBI:60240"/>
    </cofactor>
</comment>
<dbReference type="PANTHER" id="PTHR48471">
    <property type="entry name" value="DDE TNP4 DOMAIN-CONTAINING PROTEIN"/>
    <property type="match status" value="1"/>
</dbReference>
<dbReference type="InterPro" id="IPR027806">
    <property type="entry name" value="HARBI1_dom"/>
</dbReference>
<evidence type="ECO:0000313" key="5">
    <source>
        <dbReference type="Proteomes" id="UP000094385"/>
    </source>
</evidence>
<dbReference type="Proteomes" id="UP000094385">
    <property type="component" value="Unassembled WGS sequence"/>
</dbReference>
<evidence type="ECO:0000256" key="1">
    <source>
        <dbReference type="ARBA" id="ARBA00001968"/>
    </source>
</evidence>
<organism evidence="4 5">
    <name type="scientific">Lipomyces starkeyi NRRL Y-11557</name>
    <dbReference type="NCBI Taxonomy" id="675824"/>
    <lineage>
        <taxon>Eukaryota</taxon>
        <taxon>Fungi</taxon>
        <taxon>Dikarya</taxon>
        <taxon>Ascomycota</taxon>
        <taxon>Saccharomycotina</taxon>
        <taxon>Lipomycetes</taxon>
        <taxon>Lipomycetales</taxon>
        <taxon>Lipomycetaceae</taxon>
        <taxon>Lipomyces</taxon>
    </lineage>
</organism>
<feature type="domain" description="DDE Tnp4" evidence="3">
    <location>
        <begin position="23"/>
        <end position="117"/>
    </location>
</feature>
<name>A0A1E3QFY6_LIPST</name>
<evidence type="ECO:0000313" key="4">
    <source>
        <dbReference type="EMBL" id="ODQ75982.1"/>
    </source>
</evidence>
<proteinExistence type="predicted"/>
<dbReference type="PANTHER" id="PTHR48471:SF1">
    <property type="entry name" value="DDE TNP4 DOMAIN-CONTAINING PROTEIN"/>
    <property type="match status" value="1"/>
</dbReference>
<protein>
    <recommendedName>
        <fullName evidence="3">DDE Tnp4 domain-containing protein</fullName>
    </recommendedName>
</protein>
<keyword evidence="2" id="KW-0479">Metal-binding</keyword>
<dbReference type="GO" id="GO:0046872">
    <property type="term" value="F:metal ion binding"/>
    <property type="evidence" value="ECO:0007669"/>
    <property type="project" value="UniProtKB-KW"/>
</dbReference>